<protein>
    <submittedName>
        <fullName evidence="1">EaE protein</fullName>
    </submittedName>
</protein>
<accession>A0AAE9C501</accession>
<name>A0AAE9C501_9CAUD</name>
<dbReference type="EMBL" id="OK148439">
    <property type="protein sequence ID" value="UEN68365.1"/>
    <property type="molecule type" value="Genomic_DNA"/>
</dbReference>
<keyword evidence="2" id="KW-1185">Reference proteome</keyword>
<dbReference type="Proteomes" id="UP000830970">
    <property type="component" value="Segment"/>
</dbReference>
<reference evidence="1" key="1">
    <citation type="submission" date="2021-09" db="EMBL/GenBank/DDBJ databases">
        <title>Characterization of novel lytic phages infecting both antibiotic-resistant Uropathogenic and intestinal Escherichia coli.</title>
        <authorList>
            <person name="Vera J."/>
            <person name="Sanchez P."/>
            <person name="Silva C."/>
            <person name="Molina R."/>
        </authorList>
    </citation>
    <scope>NUCLEOTIDE SEQUENCE</scope>
</reference>
<sequence>MDTINKRAKFADLSEGQIFTYNSIKCIKVEGECGLYNTVRFHDSSRACKLKDSDVVEIEIELEPDGSNDEIILRKTVGYTKGF</sequence>
<evidence type="ECO:0000313" key="2">
    <source>
        <dbReference type="Proteomes" id="UP000830970"/>
    </source>
</evidence>
<dbReference type="GeneID" id="80831593"/>
<dbReference type="KEGG" id="vg:80831593"/>
<dbReference type="RefSeq" id="YP_010844452.1">
    <property type="nucleotide sequence ID" value="NC_079176.1"/>
</dbReference>
<evidence type="ECO:0000313" key="1">
    <source>
        <dbReference type="EMBL" id="UEN68365.1"/>
    </source>
</evidence>
<proteinExistence type="predicted"/>
<organism evidence="1 2">
    <name type="scientific">Escherichia phage MLP1</name>
    <dbReference type="NCBI Taxonomy" id="2875839"/>
    <lineage>
        <taxon>Viruses</taxon>
        <taxon>Duplodnaviria</taxon>
        <taxon>Heunggongvirae</taxon>
        <taxon>Uroviricota</taxon>
        <taxon>Caudoviricetes</taxon>
        <taxon>Chaseviridae</taxon>
        <taxon>Cleopatravirinae</taxon>
        <taxon>Carltongylesvirus</taxon>
        <taxon>Carltongylesvirus MLP1</taxon>
    </lineage>
</organism>